<dbReference type="GO" id="GO:0000902">
    <property type="term" value="P:cell morphogenesis"/>
    <property type="evidence" value="ECO:0007669"/>
    <property type="project" value="InterPro"/>
</dbReference>
<keyword evidence="2" id="KW-0963">Cytoplasm</keyword>
<sequence length="318" mass="35279">MKKGHIGIELGTRHLRICTKEKEQFLRVKNMIAIDENGKVAAAGNEAFLMYEKEPHEIQILFPVAGGVIGDYTNMRLLLSVIFRKYFRHFRKYSVGVAAPEDITGVERRAFYDLVWESAGRLKDVSLYSKPMLAAVGCGMDISRPCGNMLIDCGAGTTELSVLSLGGIVKSRLLKYGGNQIDQWIVHRMKRQYNIDIGKKSAERLKIQYAKNSGEKDVTVKGRDLISGLPRKMTVPSSVAEEKVKNYFHDVAREAKAVLEAVPPELASDIMVHGIYITGGGSLFPKASGWMEEELGISVCAAPGPEESVIRGLRTWME</sequence>
<keyword evidence="8" id="KW-1185">Reference proteome</keyword>
<evidence type="ECO:0000256" key="6">
    <source>
        <dbReference type="ARBA" id="ARBA00023458"/>
    </source>
</evidence>
<dbReference type="PRINTS" id="PR01652">
    <property type="entry name" value="SHAPEPROTEIN"/>
</dbReference>
<dbReference type="InterPro" id="IPR004753">
    <property type="entry name" value="MreB"/>
</dbReference>
<keyword evidence="4" id="KW-0067">ATP-binding</keyword>
<dbReference type="EMBL" id="BLYI01000043">
    <property type="protein sequence ID" value="GFO85558.1"/>
    <property type="molecule type" value="Genomic_DNA"/>
</dbReference>
<proteinExistence type="inferred from homology"/>
<keyword evidence="3" id="KW-0547">Nucleotide-binding</keyword>
<comment type="similarity">
    <text evidence="6">Belongs to the FtsA/MreB family.</text>
</comment>
<dbReference type="AlphaFoldDB" id="A0A916Q6Y9"/>
<evidence type="ECO:0000256" key="2">
    <source>
        <dbReference type="ARBA" id="ARBA00022490"/>
    </source>
</evidence>
<name>A0A916Q6Y9_9FIRM</name>
<evidence type="ECO:0000256" key="1">
    <source>
        <dbReference type="ARBA" id="ARBA00004496"/>
    </source>
</evidence>
<dbReference type="GO" id="GO:0008360">
    <property type="term" value="P:regulation of cell shape"/>
    <property type="evidence" value="ECO:0007669"/>
    <property type="project" value="UniProtKB-KW"/>
</dbReference>
<evidence type="ECO:0000256" key="3">
    <source>
        <dbReference type="ARBA" id="ARBA00022741"/>
    </source>
</evidence>
<reference evidence="7" key="1">
    <citation type="submission" date="2020-06" db="EMBL/GenBank/DDBJ databases">
        <title>Characterization of fructooligosaccharide metabolism and fructooligosaccharide-degrading enzymes in human commensal butyrate producers.</title>
        <authorList>
            <person name="Tanno H."/>
            <person name="Fujii T."/>
            <person name="Hirano K."/>
            <person name="Maeno S."/>
            <person name="Tonozuka T."/>
            <person name="Sakamoto M."/>
            <person name="Ohkuma M."/>
            <person name="Tochio T."/>
            <person name="Endo A."/>
        </authorList>
    </citation>
    <scope>NUCLEOTIDE SEQUENCE</scope>
    <source>
        <strain evidence="7">JCM 17466</strain>
    </source>
</reference>
<evidence type="ECO:0000313" key="8">
    <source>
        <dbReference type="Proteomes" id="UP000613208"/>
    </source>
</evidence>
<evidence type="ECO:0000313" key="7">
    <source>
        <dbReference type="EMBL" id="GFO85558.1"/>
    </source>
</evidence>
<evidence type="ECO:0000256" key="5">
    <source>
        <dbReference type="ARBA" id="ARBA00022960"/>
    </source>
</evidence>
<gene>
    <name evidence="7" type="primary">mbl</name>
    <name evidence="7" type="ORF">ANBU17_19050</name>
</gene>
<dbReference type="Gene3D" id="3.30.420.40">
    <property type="match status" value="2"/>
</dbReference>
<dbReference type="Proteomes" id="UP000613208">
    <property type="component" value="Unassembled WGS sequence"/>
</dbReference>
<dbReference type="GO" id="GO:0005524">
    <property type="term" value="F:ATP binding"/>
    <property type="evidence" value="ECO:0007669"/>
    <property type="project" value="UniProtKB-KW"/>
</dbReference>
<comment type="subcellular location">
    <subcellularLocation>
        <location evidence="1">Cytoplasm</location>
    </subcellularLocation>
</comment>
<protein>
    <submittedName>
        <fullName evidence="7">MreB-like protein</fullName>
    </submittedName>
</protein>
<comment type="caution">
    <text evidence="7">The sequence shown here is derived from an EMBL/GenBank/DDBJ whole genome shotgun (WGS) entry which is preliminary data.</text>
</comment>
<accession>A0A916Q6Y9</accession>
<dbReference type="InterPro" id="IPR056546">
    <property type="entry name" value="MreB_MamK-like"/>
</dbReference>
<dbReference type="RefSeq" id="WP_201311261.1">
    <property type="nucleotide sequence ID" value="NZ_BLYI01000043.1"/>
</dbReference>
<dbReference type="PANTHER" id="PTHR42749:SF1">
    <property type="entry name" value="CELL SHAPE-DETERMINING PROTEIN MREB"/>
    <property type="match status" value="1"/>
</dbReference>
<dbReference type="InterPro" id="IPR043129">
    <property type="entry name" value="ATPase_NBD"/>
</dbReference>
<evidence type="ECO:0000256" key="4">
    <source>
        <dbReference type="ARBA" id="ARBA00022840"/>
    </source>
</evidence>
<dbReference type="SUPFAM" id="SSF53067">
    <property type="entry name" value="Actin-like ATPase domain"/>
    <property type="match status" value="2"/>
</dbReference>
<keyword evidence="5" id="KW-0133">Cell shape</keyword>
<dbReference type="Pfam" id="PF06723">
    <property type="entry name" value="MreB_Mbl"/>
    <property type="match status" value="1"/>
</dbReference>
<organism evidence="7 8">
    <name type="scientific">Anaerostipes butyraticus</name>
    <dbReference type="NCBI Taxonomy" id="645466"/>
    <lineage>
        <taxon>Bacteria</taxon>
        <taxon>Bacillati</taxon>
        <taxon>Bacillota</taxon>
        <taxon>Clostridia</taxon>
        <taxon>Lachnospirales</taxon>
        <taxon>Lachnospiraceae</taxon>
        <taxon>Anaerostipes</taxon>
    </lineage>
</organism>
<dbReference type="GO" id="GO:0005737">
    <property type="term" value="C:cytoplasm"/>
    <property type="evidence" value="ECO:0007669"/>
    <property type="project" value="UniProtKB-SubCell"/>
</dbReference>
<dbReference type="PANTHER" id="PTHR42749">
    <property type="entry name" value="CELL SHAPE-DETERMINING PROTEIN MREB"/>
    <property type="match status" value="1"/>
</dbReference>